<gene>
    <name evidence="3" type="ORF">H9K76_08520</name>
</gene>
<reference evidence="3 4" key="1">
    <citation type="submission" date="2020-08" db="EMBL/GenBank/DDBJ databases">
        <title>Genome sequence of Diaphorobacter ruginosibacter DSM 27467T.</title>
        <authorList>
            <person name="Hyun D.-W."/>
            <person name="Bae J.-W."/>
        </authorList>
    </citation>
    <scope>NUCLEOTIDE SEQUENCE [LARGE SCALE GENOMIC DNA]</scope>
    <source>
        <strain evidence="3 4">DSM 27467</strain>
    </source>
</reference>
<feature type="compositionally biased region" description="Acidic residues" evidence="1">
    <location>
        <begin position="63"/>
        <end position="75"/>
    </location>
</feature>
<dbReference type="Proteomes" id="UP000515811">
    <property type="component" value="Chromosome"/>
</dbReference>
<evidence type="ECO:0008006" key="5">
    <source>
        <dbReference type="Google" id="ProtNLM"/>
    </source>
</evidence>
<evidence type="ECO:0000313" key="4">
    <source>
        <dbReference type="Proteomes" id="UP000515811"/>
    </source>
</evidence>
<sequence>MFRLPVITLVLCAALTSAWAAGVADPATFRLTPALLDRMEAATAEVNKLPAKTGSRPGQNADDSSDDDDDDESVEDMARKIDADPRVRSVLARHGLTSVEYATATLAAFHAGMALAVEKGPGAAKAAQGFTAAQRANVEVMRSRKKAPK</sequence>
<dbReference type="KEGG" id="drg:H9K76_08520"/>
<dbReference type="AlphaFoldDB" id="A0A7G9RTA8"/>
<evidence type="ECO:0000256" key="2">
    <source>
        <dbReference type="SAM" id="SignalP"/>
    </source>
</evidence>
<keyword evidence="4" id="KW-1185">Reference proteome</keyword>
<feature type="region of interest" description="Disordered" evidence="1">
    <location>
        <begin position="46"/>
        <end position="81"/>
    </location>
</feature>
<feature type="chain" id="PRO_5028931639" description="DUF4148 domain-containing protein" evidence="2">
    <location>
        <begin position="21"/>
        <end position="149"/>
    </location>
</feature>
<evidence type="ECO:0000313" key="3">
    <source>
        <dbReference type="EMBL" id="QNN58833.1"/>
    </source>
</evidence>
<keyword evidence="2" id="KW-0732">Signal</keyword>
<dbReference type="EMBL" id="CP060714">
    <property type="protein sequence ID" value="QNN58833.1"/>
    <property type="molecule type" value="Genomic_DNA"/>
</dbReference>
<dbReference type="RefSeq" id="WP_187599540.1">
    <property type="nucleotide sequence ID" value="NZ_CP060714.1"/>
</dbReference>
<protein>
    <recommendedName>
        <fullName evidence="5">DUF4148 domain-containing protein</fullName>
    </recommendedName>
</protein>
<proteinExistence type="predicted"/>
<organism evidence="3 4">
    <name type="scientific">Diaphorobacter ruginosibacter</name>
    <dbReference type="NCBI Taxonomy" id="1715720"/>
    <lineage>
        <taxon>Bacteria</taxon>
        <taxon>Pseudomonadati</taxon>
        <taxon>Pseudomonadota</taxon>
        <taxon>Betaproteobacteria</taxon>
        <taxon>Burkholderiales</taxon>
        <taxon>Comamonadaceae</taxon>
        <taxon>Diaphorobacter</taxon>
    </lineage>
</organism>
<evidence type="ECO:0000256" key="1">
    <source>
        <dbReference type="SAM" id="MobiDB-lite"/>
    </source>
</evidence>
<feature type="signal peptide" evidence="2">
    <location>
        <begin position="1"/>
        <end position="20"/>
    </location>
</feature>
<accession>A0A7G9RTA8</accession>
<name>A0A7G9RTA8_9BURK</name>